<name>A0ABR9J3H0_9MICC</name>
<dbReference type="SUPFAM" id="SSF102405">
    <property type="entry name" value="MCP/YpsA-like"/>
    <property type="match status" value="1"/>
</dbReference>
<dbReference type="Gene3D" id="3.40.50.450">
    <property type="match status" value="1"/>
</dbReference>
<reference evidence="4 5" key="1">
    <citation type="submission" date="2020-10" db="EMBL/GenBank/DDBJ databases">
        <title>Sequencing the genomes of 1000 actinobacteria strains.</title>
        <authorList>
            <person name="Klenk H.-P."/>
        </authorList>
    </citation>
    <scope>NUCLEOTIDE SEQUENCE [LARGE SCALE GENOMIC DNA]</scope>
    <source>
        <strain evidence="4 5">DSM 15474</strain>
    </source>
</reference>
<dbReference type="PANTHER" id="PTHR43022:SF1">
    <property type="entry name" value="PROTEIN SMF"/>
    <property type="match status" value="1"/>
</dbReference>
<sequence length="217" mass="22932">MTPADSVRTTPPPTTAPPAARATATTPAQTAGTTPAPTAELRRVRAELCRLIEPGDLLAGVAMELLGPETLHRLITTDHVLSPHQGQQLAEAAESAGLGPRQQDLESGLARWRTRTGQLRGERDLETMARFGGGLLIPEDPAWPQQLRDLGPAAPAGLWFRGQDTITADALPGRLPGFTRAIAIVGSREITDYGTRVTAELSQDLVRAGLCLISGGV</sequence>
<protein>
    <submittedName>
        <fullName evidence="4">Rossmann fold nucleotide-binding protein DprA/Smf involved in DNA uptake</fullName>
    </submittedName>
</protein>
<evidence type="ECO:0000256" key="1">
    <source>
        <dbReference type="ARBA" id="ARBA00006525"/>
    </source>
</evidence>
<proteinExistence type="inferred from homology"/>
<dbReference type="Pfam" id="PF02481">
    <property type="entry name" value="DNA_processg_A"/>
    <property type="match status" value="1"/>
</dbReference>
<dbReference type="Proteomes" id="UP000636579">
    <property type="component" value="Unassembled WGS sequence"/>
</dbReference>
<comment type="similarity">
    <text evidence="1">Belongs to the DprA/Smf family.</text>
</comment>
<evidence type="ECO:0000313" key="5">
    <source>
        <dbReference type="Proteomes" id="UP000636579"/>
    </source>
</evidence>
<feature type="domain" description="Smf/DprA SLOG" evidence="3">
    <location>
        <begin position="136"/>
        <end position="216"/>
    </location>
</feature>
<evidence type="ECO:0000313" key="4">
    <source>
        <dbReference type="EMBL" id="MBE1513419.1"/>
    </source>
</evidence>
<dbReference type="RefSeq" id="WP_192590315.1">
    <property type="nucleotide sequence ID" value="NZ_JADBEE010000001.1"/>
</dbReference>
<feature type="region of interest" description="Disordered" evidence="2">
    <location>
        <begin position="85"/>
        <end position="105"/>
    </location>
</feature>
<dbReference type="PANTHER" id="PTHR43022">
    <property type="entry name" value="PROTEIN SMF"/>
    <property type="match status" value="1"/>
</dbReference>
<dbReference type="InterPro" id="IPR057666">
    <property type="entry name" value="DrpA_SLOG"/>
</dbReference>
<feature type="region of interest" description="Disordered" evidence="2">
    <location>
        <begin position="1"/>
        <end position="37"/>
    </location>
</feature>
<evidence type="ECO:0000259" key="3">
    <source>
        <dbReference type="Pfam" id="PF02481"/>
    </source>
</evidence>
<accession>A0ABR9J3H0</accession>
<keyword evidence="5" id="KW-1185">Reference proteome</keyword>
<gene>
    <name evidence="4" type="ORF">H4W26_000174</name>
</gene>
<organism evidence="4 5">
    <name type="scientific">Nesterenkonia halotolerans</name>
    <dbReference type="NCBI Taxonomy" id="225325"/>
    <lineage>
        <taxon>Bacteria</taxon>
        <taxon>Bacillati</taxon>
        <taxon>Actinomycetota</taxon>
        <taxon>Actinomycetes</taxon>
        <taxon>Micrococcales</taxon>
        <taxon>Micrococcaceae</taxon>
        <taxon>Nesterenkonia</taxon>
    </lineage>
</organism>
<dbReference type="EMBL" id="JADBEE010000001">
    <property type="protein sequence ID" value="MBE1513419.1"/>
    <property type="molecule type" value="Genomic_DNA"/>
</dbReference>
<comment type="caution">
    <text evidence="4">The sequence shown here is derived from an EMBL/GenBank/DDBJ whole genome shotgun (WGS) entry which is preliminary data.</text>
</comment>
<evidence type="ECO:0000256" key="2">
    <source>
        <dbReference type="SAM" id="MobiDB-lite"/>
    </source>
</evidence>
<feature type="compositionally biased region" description="Low complexity" evidence="2">
    <location>
        <begin position="17"/>
        <end position="37"/>
    </location>
</feature>
<dbReference type="InterPro" id="IPR003488">
    <property type="entry name" value="DprA"/>
</dbReference>